<dbReference type="EMBL" id="PPXF01000002">
    <property type="protein sequence ID" value="POH71548.1"/>
    <property type="molecule type" value="Genomic_DNA"/>
</dbReference>
<sequence length="83" mass="9611">MTHEMHEEEHTDRVTRLDIEDAEAADRERQIPRPELAGMTTTEFRKRQLMVKSAFLSLTTSEREELTELLLNPSTETEGASHE</sequence>
<accession>A0A2S3ZQN7</accession>
<evidence type="ECO:0000313" key="2">
    <source>
        <dbReference type="EMBL" id="POH71548.1"/>
    </source>
</evidence>
<gene>
    <name evidence="2" type="ORF">C3B59_00030</name>
</gene>
<dbReference type="AlphaFoldDB" id="A0A2S3ZQN7"/>
<dbReference type="RefSeq" id="WP_103429489.1">
    <property type="nucleotide sequence ID" value="NZ_PPXF01000002.1"/>
</dbReference>
<organism evidence="2 3">
    <name type="scientific">Cryobacterium zongtaii</name>
    <dbReference type="NCBI Taxonomy" id="1259217"/>
    <lineage>
        <taxon>Bacteria</taxon>
        <taxon>Bacillati</taxon>
        <taxon>Actinomycetota</taxon>
        <taxon>Actinomycetes</taxon>
        <taxon>Micrococcales</taxon>
        <taxon>Microbacteriaceae</taxon>
        <taxon>Cryobacterium</taxon>
    </lineage>
</organism>
<feature type="compositionally biased region" description="Basic and acidic residues" evidence="1">
    <location>
        <begin position="1"/>
        <end position="32"/>
    </location>
</feature>
<protein>
    <submittedName>
        <fullName evidence="2">Uncharacterized protein</fullName>
    </submittedName>
</protein>
<reference evidence="2 3" key="1">
    <citation type="submission" date="2018-01" db="EMBL/GenBank/DDBJ databases">
        <title>Cryobacterium sp. nov., from glaciers in China.</title>
        <authorList>
            <person name="Liu Q."/>
            <person name="Xin Y.-H."/>
        </authorList>
    </citation>
    <scope>NUCLEOTIDE SEQUENCE [LARGE SCALE GENOMIC DNA]</scope>
    <source>
        <strain evidence="2 3">TMB1-8</strain>
    </source>
</reference>
<dbReference type="Proteomes" id="UP000237104">
    <property type="component" value="Unassembled WGS sequence"/>
</dbReference>
<comment type="caution">
    <text evidence="2">The sequence shown here is derived from an EMBL/GenBank/DDBJ whole genome shotgun (WGS) entry which is preliminary data.</text>
</comment>
<name>A0A2S3ZQN7_9MICO</name>
<evidence type="ECO:0000313" key="3">
    <source>
        <dbReference type="Proteomes" id="UP000237104"/>
    </source>
</evidence>
<proteinExistence type="predicted"/>
<evidence type="ECO:0000256" key="1">
    <source>
        <dbReference type="SAM" id="MobiDB-lite"/>
    </source>
</evidence>
<feature type="region of interest" description="Disordered" evidence="1">
    <location>
        <begin position="1"/>
        <end position="35"/>
    </location>
</feature>